<proteinExistence type="predicted"/>
<keyword evidence="3" id="KW-1185">Reference proteome</keyword>
<dbReference type="EMBL" id="JADIKF010000040">
    <property type="protein sequence ID" value="MBM7131860.1"/>
    <property type="molecule type" value="Genomic_DNA"/>
</dbReference>
<gene>
    <name evidence="2" type="ORF">ISS99_20230</name>
</gene>
<organism evidence="2 3">
    <name type="scientific">Dyella mobilis</name>
    <dbReference type="NCBI Taxonomy" id="1849582"/>
    <lineage>
        <taxon>Bacteria</taxon>
        <taxon>Pseudomonadati</taxon>
        <taxon>Pseudomonadota</taxon>
        <taxon>Gammaproteobacteria</taxon>
        <taxon>Lysobacterales</taxon>
        <taxon>Rhodanobacteraceae</taxon>
        <taxon>Dyella</taxon>
    </lineage>
</organism>
<keyword evidence="1" id="KW-0472">Membrane</keyword>
<sequence length="237" mass="26655">MQVAVAASAEQAASDTAVPKLFSFAWLEARLEELAKGADEPVTTRLERYAMAAAVIIGGAAILVALLLRNQVGVSILRVGIIADWICVALIYASSGYRAWRYLKRQHREFAIDLDNLYPQYRSLIDKFREFPATELGNQLRYVRDRKATFLYRYGLIIGSTEKLGVLPLLAVLYLQLKDWSFNGWADALNHIHLVGGLLLWMLLLMYLLAWWGMRTKGRLDLYEMLLTEASEAGGGV</sequence>
<dbReference type="Proteomes" id="UP001430193">
    <property type="component" value="Unassembled WGS sequence"/>
</dbReference>
<accession>A0ABS2KLP2</accession>
<evidence type="ECO:0000256" key="1">
    <source>
        <dbReference type="SAM" id="Phobius"/>
    </source>
</evidence>
<feature type="transmembrane region" description="Helical" evidence="1">
    <location>
        <begin position="74"/>
        <end position="95"/>
    </location>
</feature>
<name>A0ABS2KLP2_9GAMM</name>
<evidence type="ECO:0000313" key="2">
    <source>
        <dbReference type="EMBL" id="MBM7131860.1"/>
    </source>
</evidence>
<keyword evidence="1" id="KW-0812">Transmembrane</keyword>
<evidence type="ECO:0000313" key="3">
    <source>
        <dbReference type="Proteomes" id="UP001430193"/>
    </source>
</evidence>
<feature type="transmembrane region" description="Helical" evidence="1">
    <location>
        <begin position="151"/>
        <end position="174"/>
    </location>
</feature>
<feature type="transmembrane region" description="Helical" evidence="1">
    <location>
        <begin position="194"/>
        <end position="214"/>
    </location>
</feature>
<keyword evidence="1" id="KW-1133">Transmembrane helix</keyword>
<feature type="transmembrane region" description="Helical" evidence="1">
    <location>
        <begin position="49"/>
        <end position="68"/>
    </location>
</feature>
<dbReference type="RefSeq" id="WP_204633407.1">
    <property type="nucleotide sequence ID" value="NZ_BSOC01000001.1"/>
</dbReference>
<protein>
    <submittedName>
        <fullName evidence="2">Uncharacterized protein</fullName>
    </submittedName>
</protein>
<reference evidence="2" key="1">
    <citation type="submission" date="2020-10" db="EMBL/GenBank/DDBJ databases">
        <title>Phylogeny of dyella-like bacteria.</title>
        <authorList>
            <person name="Fu J."/>
        </authorList>
    </citation>
    <scope>NUCLEOTIDE SEQUENCE</scope>
    <source>
        <strain evidence="2">DHON07</strain>
    </source>
</reference>
<comment type="caution">
    <text evidence="2">The sequence shown here is derived from an EMBL/GenBank/DDBJ whole genome shotgun (WGS) entry which is preliminary data.</text>
</comment>